<dbReference type="Proteomes" id="UP001642409">
    <property type="component" value="Unassembled WGS sequence"/>
</dbReference>
<evidence type="ECO:0000313" key="2">
    <source>
        <dbReference type="EMBL" id="CAL5972558.1"/>
    </source>
</evidence>
<organism evidence="1">
    <name type="scientific">Hexamita inflata</name>
    <dbReference type="NCBI Taxonomy" id="28002"/>
    <lineage>
        <taxon>Eukaryota</taxon>
        <taxon>Metamonada</taxon>
        <taxon>Diplomonadida</taxon>
        <taxon>Hexamitidae</taxon>
        <taxon>Hexamitinae</taxon>
        <taxon>Hexamita</taxon>
    </lineage>
</organism>
<comment type="caution">
    <text evidence="1">The sequence shown here is derived from an EMBL/GenBank/DDBJ whole genome shotgun (WGS) entry which is preliminary data.</text>
</comment>
<dbReference type="EMBL" id="CATOUU010000380">
    <property type="protein sequence ID" value="CAI9927407.1"/>
    <property type="molecule type" value="Genomic_DNA"/>
</dbReference>
<sequence length="424" mass="49306">MFKYTQDDDYLQITPYCGSDCQNNLSQFFSKSFTQVKIQGLDRNKKLEFILQSYQTNIQSMIIENCVIDLSKASGDFINVSFSGCELINDFTDQFGAVSLTFNQSVKISQLKNCYVQKVNINANSKCKIDFEGAKQIQKLNEFVVQAAEVDLNTLEGTWNIVKLERCTVKNTFCDKFDTKQLQITSNDQNVLQNLQNFGFNALEIIIVYNRELFDQKLFEKIQFKQIKLTLNNMKVDMQQLIGRFDELTLNQCVLLNYGTQKLSCQQLNVSDCKQHLVSFSTNIFHQINCKSLKIQQCAVVDYLPLNLQVLHVKNCEVKLKNKCQHLQKISLNYVNKIQQVDMSLLPNLVEITSEHSYKCDVAQHIQNVIKIRQKFQKMQQTNIKRIEKLTVKRDTKYQHLDELEDEFFYCFDVILDNFQGGTE</sequence>
<dbReference type="AlphaFoldDB" id="A0AA86NYL6"/>
<dbReference type="EMBL" id="CAXDID020000003">
    <property type="protein sequence ID" value="CAL5972558.1"/>
    <property type="molecule type" value="Genomic_DNA"/>
</dbReference>
<evidence type="ECO:0000313" key="3">
    <source>
        <dbReference type="Proteomes" id="UP001642409"/>
    </source>
</evidence>
<reference evidence="1" key="1">
    <citation type="submission" date="2023-06" db="EMBL/GenBank/DDBJ databases">
        <authorList>
            <person name="Kurt Z."/>
        </authorList>
    </citation>
    <scope>NUCLEOTIDE SEQUENCE</scope>
</reference>
<gene>
    <name evidence="1" type="ORF">HINF_LOCUS15052</name>
    <name evidence="2" type="ORF">HINF_LOCUS1965</name>
</gene>
<evidence type="ECO:0000313" key="1">
    <source>
        <dbReference type="EMBL" id="CAI9927407.1"/>
    </source>
</evidence>
<keyword evidence="3" id="KW-1185">Reference proteome</keyword>
<proteinExistence type="predicted"/>
<name>A0AA86NYL6_9EUKA</name>
<reference evidence="2 3" key="2">
    <citation type="submission" date="2024-07" db="EMBL/GenBank/DDBJ databases">
        <authorList>
            <person name="Akdeniz Z."/>
        </authorList>
    </citation>
    <scope>NUCLEOTIDE SEQUENCE [LARGE SCALE GENOMIC DNA]</scope>
</reference>
<protein>
    <submittedName>
        <fullName evidence="2">Hypothetical_protein</fullName>
    </submittedName>
</protein>
<accession>A0AA86NYL6</accession>